<feature type="compositionally biased region" description="Basic and acidic residues" evidence="1">
    <location>
        <begin position="379"/>
        <end position="389"/>
    </location>
</feature>
<comment type="caution">
    <text evidence="2">The sequence shown here is derived from an EMBL/GenBank/DDBJ whole genome shotgun (WGS) entry which is preliminary data.</text>
</comment>
<sequence length="411" mass="46528">MEDPARAWPAWKFGMKRDDLFTTLHNQYNTFSYTLQDPEAFHHDVYEISRDADTVDEFHRMMADRRQMRLRELNESLETLAVEIIANPKLMATEQWTHALQLFRTKSFDSIVRYFASYIPDDYLDHHDTHSTSSSTFSESDTISTAASCVDDVPSPFTDDEFFPNGSVMTSEQSCSIENKTRREHHLCEPLSPPPSEAAQSEPSVSPPPSVADSTDYSTNSPPRSMSFSGSESGHLVSSLMQQRYMEEDYEHTSQSDDCGTAITSVCESSESPSAIDEMNEPSLTQRKAGEDFGFDEDEEFPTAQYPDDEFDYLDFTHNRATHDTPASDTPTPRPEVPFASHMEFRSIISKKTASSSIHQCSSSPKSFLANRGAGPPSREVRRSPEESSSKIQKIVQDFTKKRSKPRRRID</sequence>
<keyword evidence="3" id="KW-1185">Reference proteome</keyword>
<feature type="region of interest" description="Disordered" evidence="1">
    <location>
        <begin position="161"/>
        <end position="237"/>
    </location>
</feature>
<feature type="compositionally biased region" description="Low complexity" evidence="1">
    <location>
        <begin position="347"/>
        <end position="358"/>
    </location>
</feature>
<feature type="compositionally biased region" description="Polar residues" evidence="1">
    <location>
        <begin position="167"/>
        <end position="178"/>
    </location>
</feature>
<dbReference type="Proteomes" id="UP001562357">
    <property type="component" value="Unassembled WGS sequence"/>
</dbReference>
<organism evidence="2 3">
    <name type="scientific">Epichloe bromicola</name>
    <dbReference type="NCBI Taxonomy" id="79588"/>
    <lineage>
        <taxon>Eukaryota</taxon>
        <taxon>Fungi</taxon>
        <taxon>Dikarya</taxon>
        <taxon>Ascomycota</taxon>
        <taxon>Pezizomycotina</taxon>
        <taxon>Sordariomycetes</taxon>
        <taxon>Hypocreomycetidae</taxon>
        <taxon>Hypocreales</taxon>
        <taxon>Clavicipitaceae</taxon>
        <taxon>Epichloe</taxon>
    </lineage>
</organism>
<accession>A0ABQ0CLI6</accession>
<gene>
    <name evidence="2" type="primary">g2687</name>
    <name evidence="2" type="ORF">EsDP_00002687</name>
</gene>
<evidence type="ECO:0000313" key="3">
    <source>
        <dbReference type="Proteomes" id="UP001562357"/>
    </source>
</evidence>
<feature type="region of interest" description="Disordered" evidence="1">
    <location>
        <begin position="319"/>
        <end position="411"/>
    </location>
</feature>
<feature type="compositionally biased region" description="Polar residues" evidence="1">
    <location>
        <begin position="213"/>
        <end position="232"/>
    </location>
</feature>
<proteinExistence type="predicted"/>
<name>A0ABQ0CLI6_9HYPO</name>
<evidence type="ECO:0000313" key="2">
    <source>
        <dbReference type="EMBL" id="GAB0134310.1"/>
    </source>
</evidence>
<dbReference type="EMBL" id="BAAFGZ010000075">
    <property type="protein sequence ID" value="GAB0134310.1"/>
    <property type="molecule type" value="Genomic_DNA"/>
</dbReference>
<evidence type="ECO:0000256" key="1">
    <source>
        <dbReference type="SAM" id="MobiDB-lite"/>
    </source>
</evidence>
<protein>
    <submittedName>
        <fullName evidence="2">Uncharacterized protein</fullName>
    </submittedName>
</protein>
<reference evidence="3" key="1">
    <citation type="submission" date="2024-06" db="EMBL/GenBank/DDBJ databases">
        <title>Draft Genome Sequences of Epichloe bromicola Strains Isolated from Elymus ciliaris.</title>
        <authorList>
            <consortium name="Epichloe bromicola genome sequencing consortium"/>
            <person name="Miura A."/>
            <person name="Imano S."/>
            <person name="Ashida A."/>
            <person name="Sato I."/>
            <person name="Chiba S."/>
            <person name="Tanaka A."/>
            <person name="Camagna M."/>
            <person name="Takemoto D."/>
        </authorList>
    </citation>
    <scope>NUCLEOTIDE SEQUENCE [LARGE SCALE GENOMIC DNA]</scope>
    <source>
        <strain evidence="3">DP</strain>
    </source>
</reference>
<feature type="compositionally biased region" description="Basic residues" evidence="1">
    <location>
        <begin position="402"/>
        <end position="411"/>
    </location>
</feature>